<dbReference type="GO" id="GO:0006353">
    <property type="term" value="P:DNA-templated transcription termination"/>
    <property type="evidence" value="ECO:0007669"/>
    <property type="project" value="UniProtKB-UniRule"/>
</dbReference>
<accession>A0A172TSA8</accession>
<dbReference type="EMBL" id="CP011390">
    <property type="protein sequence ID" value="ANE49764.1"/>
    <property type="molecule type" value="Genomic_DNA"/>
</dbReference>
<dbReference type="InterPro" id="IPR011605">
    <property type="entry name" value="NusB_fam"/>
</dbReference>
<dbReference type="AlphaFoldDB" id="A0A172TSA8"/>
<evidence type="ECO:0000313" key="9">
    <source>
        <dbReference type="Proteomes" id="UP000077177"/>
    </source>
</evidence>
<protein>
    <recommendedName>
        <fullName evidence="6">Transcription antitermination protein NusB</fullName>
    </recommendedName>
    <alternativeName>
        <fullName evidence="6">Antitermination factor NusB</fullName>
    </alternativeName>
</protein>
<keyword evidence="4 6" id="KW-0805">Transcription regulation</keyword>
<evidence type="ECO:0000313" key="8">
    <source>
        <dbReference type="EMBL" id="ANE49764.1"/>
    </source>
</evidence>
<dbReference type="PANTHER" id="PTHR11078">
    <property type="entry name" value="N UTILIZATION SUBSTANCE PROTEIN B-RELATED"/>
    <property type="match status" value="1"/>
</dbReference>
<organism evidence="8 9">
    <name type="scientific">Flavisolibacter tropicus</name>
    <dbReference type="NCBI Taxonomy" id="1492898"/>
    <lineage>
        <taxon>Bacteria</taxon>
        <taxon>Pseudomonadati</taxon>
        <taxon>Bacteroidota</taxon>
        <taxon>Chitinophagia</taxon>
        <taxon>Chitinophagales</taxon>
        <taxon>Chitinophagaceae</taxon>
        <taxon>Flavisolibacter</taxon>
    </lineage>
</organism>
<dbReference type="NCBIfam" id="TIGR01951">
    <property type="entry name" value="nusB"/>
    <property type="match status" value="1"/>
</dbReference>
<evidence type="ECO:0000256" key="2">
    <source>
        <dbReference type="ARBA" id="ARBA00022814"/>
    </source>
</evidence>
<dbReference type="HAMAP" id="MF_00073">
    <property type="entry name" value="NusB"/>
    <property type="match status" value="1"/>
</dbReference>
<evidence type="ECO:0000256" key="6">
    <source>
        <dbReference type="HAMAP-Rule" id="MF_00073"/>
    </source>
</evidence>
<name>A0A172TSA8_9BACT</name>
<comment type="similarity">
    <text evidence="1 6">Belongs to the NusB family.</text>
</comment>
<dbReference type="OrthoDB" id="9787568at2"/>
<dbReference type="GO" id="GO:0005829">
    <property type="term" value="C:cytosol"/>
    <property type="evidence" value="ECO:0007669"/>
    <property type="project" value="TreeGrafter"/>
</dbReference>
<dbReference type="SUPFAM" id="SSF48013">
    <property type="entry name" value="NusB-like"/>
    <property type="match status" value="1"/>
</dbReference>
<dbReference type="GO" id="GO:0031564">
    <property type="term" value="P:transcription antitermination"/>
    <property type="evidence" value="ECO:0007669"/>
    <property type="project" value="UniProtKB-KW"/>
</dbReference>
<dbReference type="PATRIC" id="fig|1492898.3.peg.856"/>
<sequence>MISRRNIRVKVMQTLYTLSTLENNVKPGEPQKLLQKHFDQSKDLLQYLLYFVTEIGMYAETDSYARSSKHLPSVEDLNVNTKIAGNEWLWKIKEDASLKAEWESSNVNLRIDRDLLRKLYIQLTNTDIYKRYISTPSREKNEEKEIANYIFEELLLPNESFISHLEEVYSNWDDDGEMVVQLVKGVLQKPGSADLGQFIGGDKLQFAKSLLSTVIEKNEHLESYILPKLKNWDAERLAALDLILMKMGVAEFLYFETIPPKVTINEYIELAKDYSTQQSGQFVNGILDNIHKELVQEGKLQKTAFKKA</sequence>
<dbReference type="GO" id="GO:0003723">
    <property type="term" value="F:RNA binding"/>
    <property type="evidence" value="ECO:0007669"/>
    <property type="project" value="UniProtKB-UniRule"/>
</dbReference>
<dbReference type="InterPro" id="IPR006027">
    <property type="entry name" value="NusB_RsmB_TIM44"/>
</dbReference>
<keyword evidence="3 6" id="KW-0694">RNA-binding</keyword>
<evidence type="ECO:0000259" key="7">
    <source>
        <dbReference type="Pfam" id="PF01029"/>
    </source>
</evidence>
<dbReference type="RefSeq" id="WP_066401901.1">
    <property type="nucleotide sequence ID" value="NZ_CP011390.1"/>
</dbReference>
<dbReference type="PANTHER" id="PTHR11078:SF3">
    <property type="entry name" value="ANTITERMINATION NUSB DOMAIN-CONTAINING PROTEIN"/>
    <property type="match status" value="1"/>
</dbReference>
<dbReference type="Proteomes" id="UP000077177">
    <property type="component" value="Chromosome"/>
</dbReference>
<gene>
    <name evidence="6" type="primary">nusB</name>
    <name evidence="8" type="ORF">SY85_03915</name>
</gene>
<evidence type="ECO:0000256" key="1">
    <source>
        <dbReference type="ARBA" id="ARBA00005952"/>
    </source>
</evidence>
<dbReference type="KEGG" id="fla:SY85_03915"/>
<reference evidence="9" key="1">
    <citation type="submission" date="2015-01" db="EMBL/GenBank/DDBJ databases">
        <title>Flavisolibacter sp./LCS9/ whole genome sequencing.</title>
        <authorList>
            <person name="Kim M.K."/>
            <person name="Srinivasan S."/>
            <person name="Lee J.-J."/>
        </authorList>
    </citation>
    <scope>NUCLEOTIDE SEQUENCE [LARGE SCALE GENOMIC DNA]</scope>
    <source>
        <strain evidence="9">LCS9</strain>
    </source>
</reference>
<keyword evidence="9" id="KW-1185">Reference proteome</keyword>
<reference evidence="8 9" key="2">
    <citation type="journal article" date="2016" name="Int. J. Syst. Evol. Microbiol.">
        <title>Flavisolibacter tropicus sp. nov., isolated from tropical soil.</title>
        <authorList>
            <person name="Lee J.J."/>
            <person name="Kang M.S."/>
            <person name="Kim G.S."/>
            <person name="Lee C.S."/>
            <person name="Lim S."/>
            <person name="Lee J."/>
            <person name="Roh S.H."/>
            <person name="Kang H."/>
            <person name="Ha J.M."/>
            <person name="Bae S."/>
            <person name="Jung H.Y."/>
            <person name="Kim M.K."/>
        </authorList>
    </citation>
    <scope>NUCLEOTIDE SEQUENCE [LARGE SCALE GENOMIC DNA]</scope>
    <source>
        <strain evidence="8 9">LCS9</strain>
    </source>
</reference>
<evidence type="ECO:0000256" key="3">
    <source>
        <dbReference type="ARBA" id="ARBA00022884"/>
    </source>
</evidence>
<evidence type="ECO:0000256" key="4">
    <source>
        <dbReference type="ARBA" id="ARBA00023015"/>
    </source>
</evidence>
<dbReference type="InterPro" id="IPR035926">
    <property type="entry name" value="NusB-like_sf"/>
</dbReference>
<proteinExistence type="inferred from homology"/>
<dbReference type="Gene3D" id="1.10.940.10">
    <property type="entry name" value="NusB-like"/>
    <property type="match status" value="1"/>
</dbReference>
<evidence type="ECO:0000256" key="5">
    <source>
        <dbReference type="ARBA" id="ARBA00023163"/>
    </source>
</evidence>
<dbReference type="STRING" id="1492898.SY85_03915"/>
<dbReference type="Pfam" id="PF01029">
    <property type="entry name" value="NusB"/>
    <property type="match status" value="1"/>
</dbReference>
<feature type="domain" description="NusB/RsmB/TIM44" evidence="7">
    <location>
        <begin position="205"/>
        <end position="292"/>
    </location>
</feature>
<comment type="function">
    <text evidence="6">Involved in transcription antitermination. Required for transcription of ribosomal RNA (rRNA) genes. Binds specifically to the boxA antiterminator sequence of the ribosomal RNA (rrn) operons.</text>
</comment>
<keyword evidence="2 6" id="KW-0889">Transcription antitermination</keyword>
<keyword evidence="5 6" id="KW-0804">Transcription</keyword>